<sequence>MNLSNDNKPAVYLASIGLETAAEATVMGWSRAAARRSRSRLTGFLQSLMTFAPNPAITELSREHVGAETDAPPARQPVAWALLARRPGDNAQIRALAEASGLDWVAKPLRFRKGLETLPNLRSGGSLLSLGAETQAALRPPFPDVVIAAGKRAAPAALWIKAASRGRTRLVHLGRTWAPSEWFDAVVTTPQYRLPARPNVVENRLPLTAAPHARGLRPDLAALPRPRITVIVGGDAAPLTLDVAAARRLAAAALARAEAAGGSLLVVTSPRTSRRAGDALETALAGAEAPVRLSIFGDGPNDYAAFLAAADEIVVTDDSVSMATEAALTGAPVTLFQLPRRFDPAGLAAGALERACGRLGAGAIFGRLVERGFISANRDIGAFMRGLEAGGLLAGGPAARTLAAAELASAAAIVRALAGAQPADFSHSATSAALRSGGNTG</sequence>
<keyword evidence="2" id="KW-1185">Reference proteome</keyword>
<evidence type="ECO:0000313" key="2">
    <source>
        <dbReference type="Proteomes" id="UP000289708"/>
    </source>
</evidence>
<gene>
    <name evidence="1" type="ORF">EK403_11475</name>
</gene>
<dbReference type="EMBL" id="RYFI01000010">
    <property type="protein sequence ID" value="RXF73103.1"/>
    <property type="molecule type" value="Genomic_DNA"/>
</dbReference>
<proteinExistence type="predicted"/>
<organism evidence="1 2">
    <name type="scientific">Hansschlegelia zhihuaiae</name>
    <dbReference type="NCBI Taxonomy" id="405005"/>
    <lineage>
        <taxon>Bacteria</taxon>
        <taxon>Pseudomonadati</taxon>
        <taxon>Pseudomonadota</taxon>
        <taxon>Alphaproteobacteria</taxon>
        <taxon>Hyphomicrobiales</taxon>
        <taxon>Methylopilaceae</taxon>
        <taxon>Hansschlegelia</taxon>
    </lineage>
</organism>
<protein>
    <submittedName>
        <fullName evidence="1">Nucleoside-diphosphate sugar epimerase</fullName>
    </submittedName>
</protein>
<reference evidence="1 2" key="1">
    <citation type="submission" date="2018-12" db="EMBL/GenBank/DDBJ databases">
        <title>bacterium Hansschlegelia zhihuaiae S113.</title>
        <authorList>
            <person name="He J."/>
        </authorList>
    </citation>
    <scope>NUCLEOTIDE SEQUENCE [LARGE SCALE GENOMIC DNA]</scope>
    <source>
        <strain evidence="1 2">S 113</strain>
    </source>
</reference>
<comment type="caution">
    <text evidence="1">The sequence shown here is derived from an EMBL/GenBank/DDBJ whole genome shotgun (WGS) entry which is preliminary data.</text>
</comment>
<name>A0A4Q0MIE5_9HYPH</name>
<dbReference type="Proteomes" id="UP000289708">
    <property type="component" value="Unassembled WGS sequence"/>
</dbReference>
<dbReference type="Pfam" id="PF06258">
    <property type="entry name" value="Mito_fiss_Elm1"/>
    <property type="match status" value="1"/>
</dbReference>
<dbReference type="AlphaFoldDB" id="A0A4Q0MIE5"/>
<dbReference type="OrthoDB" id="272235at2"/>
<accession>A0A4Q0MIE5</accession>
<evidence type="ECO:0000313" key="1">
    <source>
        <dbReference type="EMBL" id="RXF73103.1"/>
    </source>
</evidence>
<dbReference type="InterPro" id="IPR009367">
    <property type="entry name" value="Elm1-like"/>
</dbReference>